<proteinExistence type="predicted"/>
<name>A0A1N7S5Y7_9BURK</name>
<gene>
    <name evidence="1" type="ORF">BN2475_380103</name>
</gene>
<sequence length="413" mass="46796">MLVVIAPYSLKYSSQNCNLGATRKMDFFLSLLARLEHKIVLVNTAHAEEVWQKREEYTCRIGDASVREIVLRKYPVRSIGKLLNLFEVGAVAREIAQDGEPTLIWTYNAYAFEALLARALKRRFNMPFVFEFEDWAMARRKWHPKSFTDLLAWRYLLPEPDLCLAVNRSLLKRERRRSGCDAQLCPGVVSAALIDACIRQPAFSDKRRNQVVVGYFGTLSIEKGAERLLELVEHLGDDFVFHVSGNGPLAEEFERLSARHHNFFYHGFVDEDAVYELMANCDVLLNPHKPIEAMGDGVFPFKVIEYVASGRLVVSTSLPDANLAAAFKSIVFVEHDKASIVSVLNAARQIYEHRRPRIETAVADVRRRFGEQGLLQTLSDVVVASRDVETGQIEAGTLELIEQQRRTAPEATP</sequence>
<dbReference type="InterPro" id="IPR050194">
    <property type="entry name" value="Glycosyltransferase_grp1"/>
</dbReference>
<protein>
    <submittedName>
        <fullName evidence="1">Glycosyl transferase group 1</fullName>
    </submittedName>
</protein>
<accession>A0A1N7S5Y7</accession>
<dbReference type="SUPFAM" id="SSF53756">
    <property type="entry name" value="UDP-Glycosyltransferase/glycogen phosphorylase"/>
    <property type="match status" value="1"/>
</dbReference>
<dbReference type="Pfam" id="PF13692">
    <property type="entry name" value="Glyco_trans_1_4"/>
    <property type="match status" value="1"/>
</dbReference>
<dbReference type="PANTHER" id="PTHR45947">
    <property type="entry name" value="SULFOQUINOVOSYL TRANSFERASE SQD2"/>
    <property type="match status" value="1"/>
</dbReference>
<dbReference type="Proteomes" id="UP000187012">
    <property type="component" value="Unassembled WGS sequence"/>
</dbReference>
<dbReference type="EMBL" id="CYGX02000038">
    <property type="protein sequence ID" value="SIT42824.1"/>
    <property type="molecule type" value="Genomic_DNA"/>
</dbReference>
<dbReference type="OrthoDB" id="9085174at2"/>
<dbReference type="AlphaFoldDB" id="A0A1N7S5Y7"/>
<keyword evidence="1" id="KW-0808">Transferase</keyword>
<evidence type="ECO:0000313" key="2">
    <source>
        <dbReference type="Proteomes" id="UP000187012"/>
    </source>
</evidence>
<keyword evidence="2" id="KW-1185">Reference proteome</keyword>
<dbReference type="STRING" id="1247936.BN2475_380103"/>
<evidence type="ECO:0000313" key="1">
    <source>
        <dbReference type="EMBL" id="SIT42824.1"/>
    </source>
</evidence>
<reference evidence="1 2" key="1">
    <citation type="submission" date="2016-12" db="EMBL/GenBank/DDBJ databases">
        <authorList>
            <person name="Song W.-J."/>
            <person name="Kurnit D.M."/>
        </authorList>
    </citation>
    <scope>NUCLEOTIDE SEQUENCE [LARGE SCALE GENOMIC DNA]</scope>
    <source>
        <strain evidence="1 2">STM7296</strain>
    </source>
</reference>
<dbReference type="Gene3D" id="3.40.50.2000">
    <property type="entry name" value="Glycogen Phosphorylase B"/>
    <property type="match status" value="2"/>
</dbReference>
<dbReference type="RefSeq" id="WP_094780857.1">
    <property type="nucleotide sequence ID" value="NZ_CYGX02000038.1"/>
</dbReference>
<organism evidence="1 2">
    <name type="scientific">Paraburkholderia ribeironis</name>
    <dbReference type="NCBI Taxonomy" id="1247936"/>
    <lineage>
        <taxon>Bacteria</taxon>
        <taxon>Pseudomonadati</taxon>
        <taxon>Pseudomonadota</taxon>
        <taxon>Betaproteobacteria</taxon>
        <taxon>Burkholderiales</taxon>
        <taxon>Burkholderiaceae</taxon>
        <taxon>Paraburkholderia</taxon>
    </lineage>
</organism>
<dbReference type="GO" id="GO:0016757">
    <property type="term" value="F:glycosyltransferase activity"/>
    <property type="evidence" value="ECO:0007669"/>
    <property type="project" value="TreeGrafter"/>
</dbReference>
<dbReference type="PANTHER" id="PTHR45947:SF3">
    <property type="entry name" value="SULFOQUINOVOSYL TRANSFERASE SQD2"/>
    <property type="match status" value="1"/>
</dbReference>